<dbReference type="RefSeq" id="WP_097622875.1">
    <property type="nucleotide sequence ID" value="NZ_ML133769.1"/>
</dbReference>
<dbReference type="InterPro" id="IPR036388">
    <property type="entry name" value="WH-like_DNA-bd_sf"/>
</dbReference>
<feature type="domain" description="HTH marR-type" evidence="1">
    <location>
        <begin position="6"/>
        <end position="142"/>
    </location>
</feature>
<dbReference type="EMBL" id="RJTJ01000022">
    <property type="protein sequence ID" value="RUM01283.1"/>
    <property type="molecule type" value="Genomic_DNA"/>
</dbReference>
<dbReference type="Gene3D" id="1.10.10.10">
    <property type="entry name" value="Winged helix-like DNA-binding domain superfamily/Winged helix DNA-binding domain"/>
    <property type="match status" value="1"/>
</dbReference>
<dbReference type="GO" id="GO:0003700">
    <property type="term" value="F:DNA-binding transcription factor activity"/>
    <property type="evidence" value="ECO:0007669"/>
    <property type="project" value="InterPro"/>
</dbReference>
<name>A0A432NPD8_9HYPH</name>
<accession>A0A432NPD8</accession>
<dbReference type="SMART" id="SM00347">
    <property type="entry name" value="HTH_MARR"/>
    <property type="match status" value="1"/>
</dbReference>
<reference evidence="2 3" key="1">
    <citation type="submission" date="2018-11" db="EMBL/GenBank/DDBJ databases">
        <title>Rhizobium chutanense sp. nov., isolated from root nodules of Phaseolus vulgaris in China.</title>
        <authorList>
            <person name="Huo Y."/>
        </authorList>
    </citation>
    <scope>NUCLEOTIDE SEQUENCE [LARGE SCALE GENOMIC DNA]</scope>
    <source>
        <strain evidence="2 3">C16</strain>
    </source>
</reference>
<dbReference type="Pfam" id="PF01047">
    <property type="entry name" value="MarR"/>
    <property type="match status" value="1"/>
</dbReference>
<dbReference type="CDD" id="cd00090">
    <property type="entry name" value="HTH_ARSR"/>
    <property type="match status" value="1"/>
</dbReference>
<dbReference type="PANTHER" id="PTHR33164">
    <property type="entry name" value="TRANSCRIPTIONAL REGULATOR, MARR FAMILY"/>
    <property type="match status" value="1"/>
</dbReference>
<evidence type="ECO:0000313" key="3">
    <source>
        <dbReference type="Proteomes" id="UP000278081"/>
    </source>
</evidence>
<sequence>MTQQERSQIQQELHEAQRLQGAYSAVHASHIAASVGINAIDLECLDLLQIHGPLPTGQLAAKAGLRTATMTSILDRLEKAGFVRRDRSGEDRRVVIVHIEARAAQEVGPLFSHIATHMAKVEEQFSDDELAIVSRYTKLAASAAIKAIDDLRAPSSDE</sequence>
<dbReference type="AlphaFoldDB" id="A0A432NPD8"/>
<dbReference type="InterPro" id="IPR039422">
    <property type="entry name" value="MarR/SlyA-like"/>
</dbReference>
<gene>
    <name evidence="2" type="ORF">EFR84_22690</name>
</gene>
<organism evidence="2 3">
    <name type="scientific">Rhizobium chutanense</name>
    <dbReference type="NCBI Taxonomy" id="2035448"/>
    <lineage>
        <taxon>Bacteria</taxon>
        <taxon>Pseudomonadati</taxon>
        <taxon>Pseudomonadota</taxon>
        <taxon>Alphaproteobacteria</taxon>
        <taxon>Hyphomicrobiales</taxon>
        <taxon>Rhizobiaceae</taxon>
        <taxon>Rhizobium/Agrobacterium group</taxon>
        <taxon>Rhizobium</taxon>
    </lineage>
</organism>
<evidence type="ECO:0000313" key="2">
    <source>
        <dbReference type="EMBL" id="RUM01283.1"/>
    </source>
</evidence>
<dbReference type="Proteomes" id="UP000278081">
    <property type="component" value="Unassembled WGS sequence"/>
</dbReference>
<dbReference type="PANTHER" id="PTHR33164:SF106">
    <property type="entry name" value="TRANSCRIPTIONAL REGULATORY PROTEIN"/>
    <property type="match status" value="1"/>
</dbReference>
<protein>
    <submittedName>
        <fullName evidence="2">MarR family transcriptional regulator</fullName>
    </submittedName>
</protein>
<evidence type="ECO:0000259" key="1">
    <source>
        <dbReference type="PROSITE" id="PS50995"/>
    </source>
</evidence>
<proteinExistence type="predicted"/>
<dbReference type="PROSITE" id="PS50995">
    <property type="entry name" value="HTH_MARR_2"/>
    <property type="match status" value="1"/>
</dbReference>
<dbReference type="GO" id="GO:0006950">
    <property type="term" value="P:response to stress"/>
    <property type="evidence" value="ECO:0007669"/>
    <property type="project" value="TreeGrafter"/>
</dbReference>
<dbReference type="SUPFAM" id="SSF46785">
    <property type="entry name" value="Winged helix' DNA-binding domain"/>
    <property type="match status" value="1"/>
</dbReference>
<dbReference type="InterPro" id="IPR036390">
    <property type="entry name" value="WH_DNA-bd_sf"/>
</dbReference>
<dbReference type="InterPro" id="IPR000835">
    <property type="entry name" value="HTH_MarR-typ"/>
</dbReference>
<dbReference type="InterPro" id="IPR011991">
    <property type="entry name" value="ArsR-like_HTH"/>
</dbReference>
<dbReference type="OrthoDB" id="9815567at2"/>
<comment type="caution">
    <text evidence="2">The sequence shown here is derived from an EMBL/GenBank/DDBJ whole genome shotgun (WGS) entry which is preliminary data.</text>
</comment>